<keyword evidence="4 8" id="KW-0808">Transferase</keyword>
<comment type="subcellular location">
    <subcellularLocation>
        <location evidence="8">Cytoplasm</location>
    </subcellularLocation>
</comment>
<dbReference type="PANTHER" id="PTHR43480">
    <property type="entry name" value="ACYL-[ACYL-CARRIER-PROTEIN]--UDP-N-ACETYLGLUCOSAMINE O-ACYLTRANSFERASE"/>
    <property type="match status" value="1"/>
</dbReference>
<dbReference type="GO" id="GO:0008780">
    <property type="term" value="F:acyl-[acyl-carrier-protein]-UDP-N-acetylglucosamine O-acyltransferase activity"/>
    <property type="evidence" value="ECO:0007669"/>
    <property type="project" value="UniProtKB-UniRule"/>
</dbReference>
<evidence type="ECO:0000256" key="7">
    <source>
        <dbReference type="ARBA" id="ARBA00023315"/>
    </source>
</evidence>
<dbReference type="Pfam" id="PF00132">
    <property type="entry name" value="Hexapep"/>
    <property type="match status" value="2"/>
</dbReference>
<dbReference type="KEGG" id="tmo:TMO_1770"/>
<dbReference type="NCBIfam" id="NF003657">
    <property type="entry name" value="PRK05289.1"/>
    <property type="match status" value="1"/>
</dbReference>
<dbReference type="PATRIC" id="fig|1110502.3.peg.1822"/>
<dbReference type="InterPro" id="IPR001451">
    <property type="entry name" value="Hexapep"/>
</dbReference>
<dbReference type="STRING" id="1110502.TMO_1770"/>
<dbReference type="EMBL" id="CP003236">
    <property type="protein sequence ID" value="AFK53609.1"/>
    <property type="molecule type" value="Genomic_DNA"/>
</dbReference>
<accession>I3TLH1</accession>
<dbReference type="GO" id="GO:0005737">
    <property type="term" value="C:cytoplasm"/>
    <property type="evidence" value="ECO:0007669"/>
    <property type="project" value="UniProtKB-SubCell"/>
</dbReference>
<dbReference type="eggNOG" id="COG1043">
    <property type="taxonomic scope" value="Bacteria"/>
</dbReference>
<keyword evidence="3 8" id="KW-0441">Lipid A biosynthesis</keyword>
<comment type="function">
    <text evidence="8">Involved in the biosynthesis of lipid A, a phosphorylated glycolipid that anchors the lipopolysaccharide to the outer membrane of the cell.</text>
</comment>
<dbReference type="Gene3D" id="1.20.1180.10">
    <property type="entry name" value="Udp N-acetylglucosamine O-acyltransferase, C-terminal domain"/>
    <property type="match status" value="1"/>
</dbReference>
<evidence type="ECO:0000256" key="1">
    <source>
        <dbReference type="ARBA" id="ARBA00022490"/>
    </source>
</evidence>
<keyword evidence="7 8" id="KW-0012">Acyltransferase</keyword>
<gene>
    <name evidence="8 10" type="primary">lpxA</name>
    <name evidence="10" type="ordered locus">TMO_1770</name>
</gene>
<keyword evidence="6 8" id="KW-0443">Lipid metabolism</keyword>
<dbReference type="HOGENOM" id="CLU_061249_0_0_5"/>
<dbReference type="PANTHER" id="PTHR43480:SF1">
    <property type="entry name" value="ACYL-[ACYL-CARRIER-PROTEIN]--UDP-N-ACETYLGLUCOSAMINE O-ACYLTRANSFERASE, MITOCHONDRIAL-RELATED"/>
    <property type="match status" value="1"/>
</dbReference>
<protein>
    <recommendedName>
        <fullName evidence="8">Acyl-[acyl-carrier-protein]--UDP-N-acetylglucosamine O-acyltransferase</fullName>
        <shortName evidence="8">UDP-N-acetylglucosamine acyltransferase</shortName>
        <ecNumber evidence="8">2.3.1.129</ecNumber>
    </recommendedName>
</protein>
<dbReference type="CDD" id="cd03351">
    <property type="entry name" value="LbH_UDP-GlcNAc_AT"/>
    <property type="match status" value="1"/>
</dbReference>
<comment type="pathway">
    <text evidence="8">Glycolipid biosynthesis; lipid IV(A) biosynthesis; lipid IV(A) from (3R)-3-hydroxytetradecanoyl-[acyl-carrier-protein] and UDP-N-acetyl-alpha-D-glucosamine: step 1/6.</text>
</comment>
<dbReference type="NCBIfam" id="TIGR01852">
    <property type="entry name" value="lipid_A_lpxA"/>
    <property type="match status" value="1"/>
</dbReference>
<dbReference type="Pfam" id="PF13720">
    <property type="entry name" value="Acetyltransf_11"/>
    <property type="match status" value="1"/>
</dbReference>
<dbReference type="HAMAP" id="MF_00387">
    <property type="entry name" value="LpxA"/>
    <property type="match status" value="1"/>
</dbReference>
<dbReference type="UniPathway" id="UPA00359">
    <property type="reaction ID" value="UER00477"/>
</dbReference>
<sequence>MTDETMTEAIQIHPSAVVEEGARIGAGSRIGPFCVVGPRVEIGPHSVLHSHVVVTGNTRIGARFQAFPFAVIGHQPQDLKYRGEDSRIEIGDDVVAREHVTVNPGTEGGGMLTSIGNNVLLMVGAHVAHDCHVGNHCLLVNNATLGGHVRVEDHAIIGGLSAVHQWVRIGAHAMIGGMSGVEADVIPYGTVTGERAHLAGLNIVGMKRRGFSREDMHAVRAAYRRLFLADGGTQAERLAAVEAEFGEVEAVRPLIDFVKAEADRALTRPRVKGGAGDAS</sequence>
<evidence type="ECO:0000313" key="10">
    <source>
        <dbReference type="EMBL" id="AFK53609.1"/>
    </source>
</evidence>
<dbReference type="Proteomes" id="UP000005258">
    <property type="component" value="Chromosome"/>
</dbReference>
<name>I3TLH1_TISMK</name>
<dbReference type="GO" id="GO:0016020">
    <property type="term" value="C:membrane"/>
    <property type="evidence" value="ECO:0007669"/>
    <property type="project" value="GOC"/>
</dbReference>
<dbReference type="InterPro" id="IPR037157">
    <property type="entry name" value="Acetyltransf_C_sf"/>
</dbReference>
<keyword evidence="5 8" id="KW-0677">Repeat</keyword>
<comment type="catalytic activity">
    <reaction evidence="8">
        <text>a (3R)-hydroxyacyl-[ACP] + UDP-N-acetyl-alpha-D-glucosamine = a UDP-3-O-[(3R)-3-hydroxyacyl]-N-acetyl-alpha-D-glucosamine + holo-[ACP]</text>
        <dbReference type="Rhea" id="RHEA:67812"/>
        <dbReference type="Rhea" id="RHEA-COMP:9685"/>
        <dbReference type="Rhea" id="RHEA-COMP:9945"/>
        <dbReference type="ChEBI" id="CHEBI:57705"/>
        <dbReference type="ChEBI" id="CHEBI:64479"/>
        <dbReference type="ChEBI" id="CHEBI:78827"/>
        <dbReference type="ChEBI" id="CHEBI:173225"/>
        <dbReference type="EC" id="2.3.1.129"/>
    </reaction>
</comment>
<evidence type="ECO:0000256" key="8">
    <source>
        <dbReference type="HAMAP-Rule" id="MF_00387"/>
    </source>
</evidence>
<evidence type="ECO:0000256" key="5">
    <source>
        <dbReference type="ARBA" id="ARBA00022737"/>
    </source>
</evidence>
<dbReference type="InterPro" id="IPR018357">
    <property type="entry name" value="Hexapep_transf_CS"/>
</dbReference>
<reference evidence="10 11" key="1">
    <citation type="journal article" date="2012" name="J. Am. Chem. Soc.">
        <title>Bacterial biosynthesis and maturation of the didemnin anti-cancer agents.</title>
        <authorList>
            <person name="Xu Y."/>
            <person name="Kersten R.D."/>
            <person name="Nam S.J."/>
            <person name="Lu L."/>
            <person name="Al-Suwailem A.M."/>
            <person name="Zheng H."/>
            <person name="Fenical W."/>
            <person name="Dorrestein P.C."/>
            <person name="Moore B.S."/>
            <person name="Qian P.Y."/>
        </authorList>
    </citation>
    <scope>NUCLEOTIDE SEQUENCE [LARGE SCALE GENOMIC DNA]</scope>
    <source>
        <strain evidence="10 11">KA081020-065</strain>
    </source>
</reference>
<dbReference type="InterPro" id="IPR010137">
    <property type="entry name" value="Lipid_A_LpxA"/>
</dbReference>
<evidence type="ECO:0000259" key="9">
    <source>
        <dbReference type="Pfam" id="PF13720"/>
    </source>
</evidence>
<dbReference type="EC" id="2.3.1.129" evidence="8"/>
<comment type="subunit">
    <text evidence="8">Homotrimer.</text>
</comment>
<comment type="similarity">
    <text evidence="8">Belongs to the transferase hexapeptide repeat family. LpxA subfamily.</text>
</comment>
<organism evidence="10 11">
    <name type="scientific">Tistrella mobilis (strain KA081020-065)</name>
    <dbReference type="NCBI Taxonomy" id="1110502"/>
    <lineage>
        <taxon>Bacteria</taxon>
        <taxon>Pseudomonadati</taxon>
        <taxon>Pseudomonadota</taxon>
        <taxon>Alphaproteobacteria</taxon>
        <taxon>Geminicoccales</taxon>
        <taxon>Geminicoccaceae</taxon>
        <taxon>Tistrella</taxon>
    </lineage>
</organism>
<dbReference type="PIRSF" id="PIRSF000456">
    <property type="entry name" value="UDP-GlcNAc_acltr"/>
    <property type="match status" value="1"/>
</dbReference>
<proteinExistence type="inferred from homology"/>
<dbReference type="InterPro" id="IPR011004">
    <property type="entry name" value="Trimer_LpxA-like_sf"/>
</dbReference>
<dbReference type="SUPFAM" id="SSF51161">
    <property type="entry name" value="Trimeric LpxA-like enzymes"/>
    <property type="match status" value="1"/>
</dbReference>
<evidence type="ECO:0000313" key="11">
    <source>
        <dbReference type="Proteomes" id="UP000005258"/>
    </source>
</evidence>
<evidence type="ECO:0000256" key="4">
    <source>
        <dbReference type="ARBA" id="ARBA00022679"/>
    </source>
</evidence>
<evidence type="ECO:0000256" key="2">
    <source>
        <dbReference type="ARBA" id="ARBA00022516"/>
    </source>
</evidence>
<dbReference type="PROSITE" id="PS00101">
    <property type="entry name" value="HEXAPEP_TRANSFERASES"/>
    <property type="match status" value="2"/>
</dbReference>
<evidence type="ECO:0000256" key="3">
    <source>
        <dbReference type="ARBA" id="ARBA00022556"/>
    </source>
</evidence>
<keyword evidence="2 8" id="KW-0444">Lipid biosynthesis</keyword>
<dbReference type="InterPro" id="IPR029098">
    <property type="entry name" value="Acetyltransf_C"/>
</dbReference>
<keyword evidence="11" id="KW-1185">Reference proteome</keyword>
<dbReference type="GO" id="GO:0009245">
    <property type="term" value="P:lipid A biosynthetic process"/>
    <property type="evidence" value="ECO:0007669"/>
    <property type="project" value="UniProtKB-UniRule"/>
</dbReference>
<dbReference type="AlphaFoldDB" id="I3TLH1"/>
<dbReference type="Gene3D" id="2.160.10.10">
    <property type="entry name" value="Hexapeptide repeat proteins"/>
    <property type="match status" value="1"/>
</dbReference>
<evidence type="ECO:0000256" key="6">
    <source>
        <dbReference type="ARBA" id="ARBA00023098"/>
    </source>
</evidence>
<feature type="domain" description="UDP N-acetylglucosamine O-acyltransferase C-terminal" evidence="9">
    <location>
        <begin position="184"/>
        <end position="261"/>
    </location>
</feature>
<keyword evidence="1 8" id="KW-0963">Cytoplasm</keyword>